<name>A0A834HQZ1_RHOSS</name>
<comment type="caution">
    <text evidence="1">The sequence shown here is derived from an EMBL/GenBank/DDBJ whole genome shotgun (WGS) entry which is preliminary data.</text>
</comment>
<dbReference type="EMBL" id="WJXA01000001">
    <property type="protein sequence ID" value="KAF7152516.1"/>
    <property type="molecule type" value="Genomic_DNA"/>
</dbReference>
<protein>
    <submittedName>
        <fullName evidence="1">Uncharacterized protein</fullName>
    </submittedName>
</protein>
<evidence type="ECO:0000313" key="2">
    <source>
        <dbReference type="Proteomes" id="UP000626092"/>
    </source>
</evidence>
<organism evidence="1 2">
    <name type="scientific">Rhododendron simsii</name>
    <name type="common">Sims's rhododendron</name>
    <dbReference type="NCBI Taxonomy" id="118357"/>
    <lineage>
        <taxon>Eukaryota</taxon>
        <taxon>Viridiplantae</taxon>
        <taxon>Streptophyta</taxon>
        <taxon>Embryophyta</taxon>
        <taxon>Tracheophyta</taxon>
        <taxon>Spermatophyta</taxon>
        <taxon>Magnoliopsida</taxon>
        <taxon>eudicotyledons</taxon>
        <taxon>Gunneridae</taxon>
        <taxon>Pentapetalae</taxon>
        <taxon>asterids</taxon>
        <taxon>Ericales</taxon>
        <taxon>Ericaceae</taxon>
        <taxon>Ericoideae</taxon>
        <taxon>Rhodoreae</taxon>
        <taxon>Rhododendron</taxon>
    </lineage>
</organism>
<dbReference type="Proteomes" id="UP000626092">
    <property type="component" value="Unassembled WGS sequence"/>
</dbReference>
<keyword evidence="2" id="KW-1185">Reference proteome</keyword>
<accession>A0A834HQZ1</accession>
<evidence type="ECO:0000313" key="1">
    <source>
        <dbReference type="EMBL" id="KAF7152516.1"/>
    </source>
</evidence>
<sequence length="73" mass="8646">MLWHCHGQVFSKKAFIFERVKQDVLLTLIKFVLTIYDLGETKALFLKEENEDLDSHFGLLSNLEYRDIYYGSD</sequence>
<dbReference type="AlphaFoldDB" id="A0A834HQZ1"/>
<gene>
    <name evidence="1" type="ORF">RHSIM_Rhsim01G0072700</name>
</gene>
<reference evidence="1" key="1">
    <citation type="submission" date="2019-11" db="EMBL/GenBank/DDBJ databases">
        <authorList>
            <person name="Liu Y."/>
            <person name="Hou J."/>
            <person name="Li T.-Q."/>
            <person name="Guan C.-H."/>
            <person name="Wu X."/>
            <person name="Wu H.-Z."/>
            <person name="Ling F."/>
            <person name="Zhang R."/>
            <person name="Shi X.-G."/>
            <person name="Ren J.-P."/>
            <person name="Chen E.-F."/>
            <person name="Sun J.-M."/>
        </authorList>
    </citation>
    <scope>NUCLEOTIDE SEQUENCE</scope>
    <source>
        <strain evidence="1">Adult_tree_wgs_1</strain>
        <tissue evidence="1">Leaves</tissue>
    </source>
</reference>
<proteinExistence type="predicted"/>